<keyword evidence="3" id="KW-1185">Reference proteome</keyword>
<dbReference type="SUPFAM" id="SSF54427">
    <property type="entry name" value="NTF2-like"/>
    <property type="match status" value="1"/>
</dbReference>
<gene>
    <name evidence="2" type="ORF">H2509_15555</name>
</gene>
<evidence type="ECO:0000313" key="3">
    <source>
        <dbReference type="Proteomes" id="UP000541109"/>
    </source>
</evidence>
<protein>
    <submittedName>
        <fullName evidence="2">Zinc chelation protein SecC</fullName>
    </submittedName>
</protein>
<sequence length="130" mass="14782">MAACPCGSRKTTGECCGPFLARDALPETAEQLMRSRYSAYVAQDIDYLEATLWPALQRHFDRAATAAWSAENHWIGLTVLETREGGARDSRGTVRFIARYLAGGELREHREHSLFRRKAGRWYYVEALKD</sequence>
<reference evidence="2 3" key="1">
    <citation type="submission" date="2020-07" db="EMBL/GenBank/DDBJ databases">
        <title>Stappia sp., F7233, whole genome shotgun sequencing project.</title>
        <authorList>
            <person name="Jiang S."/>
            <person name="Liu Z.W."/>
            <person name="Du Z.J."/>
        </authorList>
    </citation>
    <scope>NUCLEOTIDE SEQUENCE [LARGE SCALE GENOMIC DNA]</scope>
    <source>
        <strain evidence="2 3">F7233</strain>
    </source>
</reference>
<accession>A0A839AHY6</accession>
<feature type="domain" description="YchJ-like middle NTF2-like" evidence="1">
    <location>
        <begin position="28"/>
        <end position="126"/>
    </location>
</feature>
<evidence type="ECO:0000259" key="1">
    <source>
        <dbReference type="Pfam" id="PF17775"/>
    </source>
</evidence>
<proteinExistence type="predicted"/>
<dbReference type="Pfam" id="PF17775">
    <property type="entry name" value="YchJ_M-like"/>
    <property type="match status" value="1"/>
</dbReference>
<evidence type="ECO:0000313" key="2">
    <source>
        <dbReference type="EMBL" id="MBA5778544.1"/>
    </source>
</evidence>
<dbReference type="InterPro" id="IPR032710">
    <property type="entry name" value="NTF2-like_dom_sf"/>
</dbReference>
<dbReference type="Gene3D" id="3.10.450.50">
    <property type="match status" value="1"/>
</dbReference>
<dbReference type="AlphaFoldDB" id="A0A839AHY6"/>
<dbReference type="EMBL" id="JACFXV010000063">
    <property type="protein sequence ID" value="MBA5778544.1"/>
    <property type="molecule type" value="Genomic_DNA"/>
</dbReference>
<dbReference type="InterPro" id="IPR048469">
    <property type="entry name" value="YchJ-like_M"/>
</dbReference>
<name>A0A839AHY6_9HYPH</name>
<comment type="caution">
    <text evidence="2">The sequence shown here is derived from an EMBL/GenBank/DDBJ whole genome shotgun (WGS) entry which is preliminary data.</text>
</comment>
<dbReference type="Proteomes" id="UP000541109">
    <property type="component" value="Unassembled WGS sequence"/>
</dbReference>
<organism evidence="2 3">
    <name type="scientific">Stappia albiluteola</name>
    <dbReference type="NCBI Taxonomy" id="2758565"/>
    <lineage>
        <taxon>Bacteria</taxon>
        <taxon>Pseudomonadati</taxon>
        <taxon>Pseudomonadota</taxon>
        <taxon>Alphaproteobacteria</taxon>
        <taxon>Hyphomicrobiales</taxon>
        <taxon>Stappiaceae</taxon>
        <taxon>Stappia</taxon>
    </lineage>
</organism>